<name>A0A367ZNI7_9BACT</name>
<protein>
    <submittedName>
        <fullName evidence="2">Putative virulence factor</fullName>
    </submittedName>
</protein>
<feature type="compositionally biased region" description="Low complexity" evidence="1">
    <location>
        <begin position="710"/>
        <end position="723"/>
    </location>
</feature>
<evidence type="ECO:0000313" key="3">
    <source>
        <dbReference type="Proteomes" id="UP000252355"/>
    </source>
</evidence>
<comment type="caution">
    <text evidence="2">The sequence shown here is derived from an EMBL/GenBank/DDBJ whole genome shotgun (WGS) entry which is preliminary data.</text>
</comment>
<dbReference type="Proteomes" id="UP000252355">
    <property type="component" value="Unassembled WGS sequence"/>
</dbReference>
<organism evidence="2 3">
    <name type="scientific">Candidatus Ozemobacter sibiricus</name>
    <dbReference type="NCBI Taxonomy" id="2268124"/>
    <lineage>
        <taxon>Bacteria</taxon>
        <taxon>Candidatus Ozemobacteria</taxon>
        <taxon>Candidatus Ozemobacterales</taxon>
        <taxon>Candidatus Ozemobacteraceae</taxon>
        <taxon>Candidatus Ozemobacter</taxon>
    </lineage>
</organism>
<dbReference type="EMBL" id="QOQW01000017">
    <property type="protein sequence ID" value="RCK78942.1"/>
    <property type="molecule type" value="Genomic_DNA"/>
</dbReference>
<sequence>MEPITPRPAEQQVLAQAGQLADVLRLSAEWAETCVRQPQIQNGLLKAIHGKRLTVAKIQESARRPVALGVFGASQCGKSYLVSEMVKGSAPTLEVFLNAAGAPEQKRDFLEEINPAGGRESTAVVTRFTRRPYAAVPGCAAAIRLLKRVDVIKILINGFLFECQSEFAPSAEDLQKLRYSFRGVQRGRGGDAFALTEEEVWDLQDYVKRHFRSPFLKMLEDINYWGILNDEVRHLPGEYQVSYLEWLWGKFTRLTDLYRQLAQALAGIGSEIVGLTEEALIPRQQSIIDVQRLSTLTQPGHRKVPLVLPDGRRVDLDASLVCALTCELMLRVPPGPTPGLLDEMDVLDFPGARARAQVFDQQRLINDPAALPEVFLRGKVACLFDRFSDDRDITALVLCQEGGPQEAKSLPYMINKWVDWSTGPEPADRRGKPVLLFHVFTKFDMDLVRKKGEDPNVRWESRLGTNFAEFFGRAGEWPTQWDDTQPFRNCFWVRNPNVQQTVFGRDRDGKEFVRDEQQLAEIKAQYLAHPLVRKHFADPALAWDRAASPGQAGIPWLIERIRATVPPEAKARQLSDNLRQMLGELKKLLAPYFVGDDMVQNRAAAEERANRLLDALGAVMPTHFSLPLLLDRDRFCLSEKTVAMLYDAIVNPMTDDDEPAARKDAPAAAPPPQPAFRPDIFKRPGASASSAASPSPTAPAGAAGAGASGGAQPKGPAASAPAATAVTRGEQFARSIFARWQQQLTALANDPETHRLTGLPPEWFAEVTQELLKGAARLNIFQAIGEASQAALASPGAAKFMAQRAAASAAHLNRFVTTLGQPRPEKPLPQGVLKASLTPEAYPGLPLYLHWIEAFVTLCKDNAAGGQDVDERSNALLAKILGAELPTSLSSSASASPAAG</sequence>
<dbReference type="PIRSF" id="PIRSF034586">
    <property type="entry name" value="Vir_effector_SfrC"/>
    <property type="match status" value="1"/>
</dbReference>
<evidence type="ECO:0000256" key="1">
    <source>
        <dbReference type="SAM" id="MobiDB-lite"/>
    </source>
</evidence>
<dbReference type="AlphaFoldDB" id="A0A367ZNI7"/>
<accession>A0A367ZNI7</accession>
<proteinExistence type="predicted"/>
<feature type="compositionally biased region" description="Low complexity" evidence="1">
    <location>
        <begin position="684"/>
        <end position="702"/>
    </location>
</feature>
<dbReference type="InterPro" id="IPR017030">
    <property type="entry name" value="Vir_effector_SfrC"/>
</dbReference>
<feature type="region of interest" description="Disordered" evidence="1">
    <location>
        <begin position="656"/>
        <end position="723"/>
    </location>
</feature>
<evidence type="ECO:0000313" key="2">
    <source>
        <dbReference type="EMBL" id="RCK78942.1"/>
    </source>
</evidence>
<reference evidence="2 3" key="1">
    <citation type="submission" date="2018-05" db="EMBL/GenBank/DDBJ databases">
        <title>A metagenomic window into the 2 km-deep terrestrial subsurface aquifer revealed taxonomically and functionally diverse microbial community comprising novel uncultured bacterial lineages.</title>
        <authorList>
            <person name="Kadnikov V.V."/>
            <person name="Mardanov A.V."/>
            <person name="Beletsky A.V."/>
            <person name="Banks D."/>
            <person name="Pimenov N.V."/>
            <person name="Frank Y.A."/>
            <person name="Karnachuk O.V."/>
            <person name="Ravin N.V."/>
        </authorList>
    </citation>
    <scope>NUCLEOTIDE SEQUENCE [LARGE SCALE GENOMIC DNA]</scope>
    <source>
        <strain evidence="2">BY5</strain>
    </source>
</reference>
<gene>
    <name evidence="2" type="ORF">OZSIB_0493</name>
</gene>
<dbReference type="Pfam" id="PF10139">
    <property type="entry name" value="Virul_Fac"/>
    <property type="match status" value="1"/>
</dbReference>